<proteinExistence type="predicted"/>
<organism evidence="2 4">
    <name type="scientific">Legionella quateirensis</name>
    <dbReference type="NCBI Taxonomy" id="45072"/>
    <lineage>
        <taxon>Bacteria</taxon>
        <taxon>Pseudomonadati</taxon>
        <taxon>Pseudomonadota</taxon>
        <taxon>Gammaproteobacteria</taxon>
        <taxon>Legionellales</taxon>
        <taxon>Legionellaceae</taxon>
        <taxon>Legionella</taxon>
    </lineage>
</organism>
<dbReference type="Proteomes" id="UP000254230">
    <property type="component" value="Unassembled WGS sequence"/>
</dbReference>
<dbReference type="AlphaFoldDB" id="A0A378L0I0"/>
<sequence length="76" mass="8470">MRFNLFDQIKPDSVLNSAGPVLFCVAALTATIWSLKDLAEDEDTTRFILDSLTDQMDRHDIDDDYAKLYLGSGLGS</sequence>
<name>A0A378L0I0_9GAMM</name>
<evidence type="ECO:0000313" key="1">
    <source>
        <dbReference type="EMBL" id="KTD49255.1"/>
    </source>
</evidence>
<evidence type="ECO:0000313" key="3">
    <source>
        <dbReference type="Proteomes" id="UP000054639"/>
    </source>
</evidence>
<dbReference type="EMBL" id="UGOW01000001">
    <property type="protein sequence ID" value="STY19351.1"/>
    <property type="molecule type" value="Genomic_DNA"/>
</dbReference>
<gene>
    <name evidence="1" type="ORF">Lqua_1707</name>
    <name evidence="2" type="ORF">NCTC12376_03190</name>
</gene>
<dbReference type="Proteomes" id="UP000054639">
    <property type="component" value="Unassembled WGS sequence"/>
</dbReference>
<protein>
    <submittedName>
        <fullName evidence="2">Uncharacterized protein</fullName>
    </submittedName>
</protein>
<reference evidence="2 4" key="2">
    <citation type="submission" date="2018-06" db="EMBL/GenBank/DDBJ databases">
        <authorList>
            <consortium name="Pathogen Informatics"/>
            <person name="Doyle S."/>
        </authorList>
    </citation>
    <scope>NUCLEOTIDE SEQUENCE [LARGE SCALE GENOMIC DNA]</scope>
    <source>
        <strain evidence="2 4">NCTC12376</strain>
    </source>
</reference>
<accession>A0A378L0I0</accession>
<reference evidence="1 3" key="1">
    <citation type="submission" date="2015-11" db="EMBL/GenBank/DDBJ databases">
        <title>Genomic analysis of 38 Legionella species identifies large and diverse effector repertoires.</title>
        <authorList>
            <person name="Burstein D."/>
            <person name="Amaro F."/>
            <person name="Zusman T."/>
            <person name="Lifshitz Z."/>
            <person name="Cohen O."/>
            <person name="Gilbert J.A."/>
            <person name="Pupko T."/>
            <person name="Shuman H.A."/>
            <person name="Segal G."/>
        </authorList>
    </citation>
    <scope>NUCLEOTIDE SEQUENCE [LARGE SCALE GENOMIC DNA]</scope>
    <source>
        <strain evidence="1 3">ATCC 49507</strain>
    </source>
</reference>
<evidence type="ECO:0000313" key="4">
    <source>
        <dbReference type="Proteomes" id="UP000254230"/>
    </source>
</evidence>
<dbReference type="EMBL" id="LNYR01000021">
    <property type="protein sequence ID" value="KTD49255.1"/>
    <property type="molecule type" value="Genomic_DNA"/>
</dbReference>
<dbReference type="RefSeq" id="WP_058473874.1">
    <property type="nucleotide sequence ID" value="NZ_CAAAIL010000002.1"/>
</dbReference>
<evidence type="ECO:0000313" key="2">
    <source>
        <dbReference type="EMBL" id="STY19351.1"/>
    </source>
</evidence>
<keyword evidence="3" id="KW-1185">Reference proteome</keyword>